<dbReference type="Gene3D" id="3.30.9.10">
    <property type="entry name" value="D-Amino Acid Oxidase, subunit A, domain 2"/>
    <property type="match status" value="1"/>
</dbReference>
<keyword evidence="3 7" id="KW-0285">Flavoprotein</keyword>
<dbReference type="EMBL" id="CP101717">
    <property type="protein sequence ID" value="WLD57565.1"/>
    <property type="molecule type" value="Genomic_DNA"/>
</dbReference>
<reference evidence="9" key="1">
    <citation type="submission" date="2022-07" db="EMBL/GenBank/DDBJ databases">
        <title>Complete genome sequence of Salinispirillum sp. LH10-3-1 capable of multiple carbohydrate inversion isolated from a soda lake.</title>
        <authorList>
            <person name="Liu J."/>
            <person name="Zhai Y."/>
            <person name="Zhang H."/>
            <person name="Yang H."/>
            <person name="Qu J."/>
            <person name="Li J."/>
        </authorList>
    </citation>
    <scope>NUCLEOTIDE SEQUENCE</scope>
    <source>
        <strain evidence="9">LH 10-3-1</strain>
    </source>
</reference>
<dbReference type="GO" id="GO:0005737">
    <property type="term" value="C:cytoplasm"/>
    <property type="evidence" value="ECO:0007669"/>
    <property type="project" value="TreeGrafter"/>
</dbReference>
<dbReference type="InterPro" id="IPR023080">
    <property type="entry name" value="DadA"/>
</dbReference>
<dbReference type="GO" id="GO:0005886">
    <property type="term" value="C:plasma membrane"/>
    <property type="evidence" value="ECO:0007669"/>
    <property type="project" value="TreeGrafter"/>
</dbReference>
<dbReference type="GO" id="GO:0008718">
    <property type="term" value="F:D-amino-acid dehydrogenase activity"/>
    <property type="evidence" value="ECO:0007669"/>
    <property type="project" value="UniProtKB-UniRule"/>
</dbReference>
<evidence type="ECO:0000256" key="7">
    <source>
        <dbReference type="HAMAP-Rule" id="MF_01202"/>
    </source>
</evidence>
<feature type="binding site" evidence="7">
    <location>
        <begin position="3"/>
        <end position="17"/>
    </location>
    <ligand>
        <name>FAD</name>
        <dbReference type="ChEBI" id="CHEBI:57692"/>
    </ligand>
</feature>
<dbReference type="Gene3D" id="3.50.50.60">
    <property type="entry name" value="FAD/NAD(P)-binding domain"/>
    <property type="match status" value="2"/>
</dbReference>
<keyword evidence="5 7" id="KW-0560">Oxidoreductase</keyword>
<comment type="cofactor">
    <cofactor evidence="1 7">
        <name>FAD</name>
        <dbReference type="ChEBI" id="CHEBI:57692"/>
    </cofactor>
</comment>
<evidence type="ECO:0000256" key="6">
    <source>
        <dbReference type="ARBA" id="ARBA00047884"/>
    </source>
</evidence>
<dbReference type="AlphaFoldDB" id="A0AB38YE97"/>
<dbReference type="SUPFAM" id="SSF54373">
    <property type="entry name" value="FAD-linked reductases, C-terminal domain"/>
    <property type="match status" value="1"/>
</dbReference>
<dbReference type="SUPFAM" id="SSF51905">
    <property type="entry name" value="FAD/NAD(P)-binding domain"/>
    <property type="match status" value="1"/>
</dbReference>
<dbReference type="InterPro" id="IPR006076">
    <property type="entry name" value="FAD-dep_OxRdtase"/>
</dbReference>
<dbReference type="HAMAP" id="MF_01202">
    <property type="entry name" value="DadA"/>
    <property type="match status" value="1"/>
</dbReference>
<evidence type="ECO:0000256" key="5">
    <source>
        <dbReference type="ARBA" id="ARBA00023002"/>
    </source>
</evidence>
<comment type="catalytic activity">
    <reaction evidence="6 7">
        <text>a D-alpha-amino acid + A + H2O = a 2-oxocarboxylate + AH2 + NH4(+)</text>
        <dbReference type="Rhea" id="RHEA:18125"/>
        <dbReference type="ChEBI" id="CHEBI:13193"/>
        <dbReference type="ChEBI" id="CHEBI:15377"/>
        <dbReference type="ChEBI" id="CHEBI:17499"/>
        <dbReference type="ChEBI" id="CHEBI:28938"/>
        <dbReference type="ChEBI" id="CHEBI:35179"/>
        <dbReference type="ChEBI" id="CHEBI:59871"/>
    </reaction>
</comment>
<gene>
    <name evidence="7" type="primary">dadA</name>
    <name evidence="9" type="ORF">NFC81_12710</name>
</gene>
<evidence type="ECO:0000256" key="2">
    <source>
        <dbReference type="ARBA" id="ARBA00009410"/>
    </source>
</evidence>
<feature type="domain" description="FAD dependent oxidoreductase" evidence="8">
    <location>
        <begin position="2"/>
        <end position="398"/>
    </location>
</feature>
<dbReference type="Pfam" id="PF01266">
    <property type="entry name" value="DAO"/>
    <property type="match status" value="1"/>
</dbReference>
<proteinExistence type="inferred from homology"/>
<organism evidence="9">
    <name type="scientific">Salinispirillum sp. LH 10-3-1</name>
    <dbReference type="NCBI Taxonomy" id="2952525"/>
    <lineage>
        <taxon>Bacteria</taxon>
        <taxon>Pseudomonadati</taxon>
        <taxon>Pseudomonadota</taxon>
        <taxon>Gammaproteobacteria</taxon>
        <taxon>Oceanospirillales</taxon>
        <taxon>Saccharospirillaceae</taxon>
        <taxon>Salinispirillum</taxon>
    </lineage>
</organism>
<accession>A0AB38YE97</accession>
<dbReference type="NCBIfam" id="NF001933">
    <property type="entry name" value="PRK00711.1"/>
    <property type="match status" value="1"/>
</dbReference>
<keyword evidence="4 7" id="KW-0274">FAD</keyword>
<name>A0AB38YE97_9GAMM</name>
<dbReference type="InterPro" id="IPR036188">
    <property type="entry name" value="FAD/NAD-bd_sf"/>
</dbReference>
<evidence type="ECO:0000256" key="4">
    <source>
        <dbReference type="ARBA" id="ARBA00022827"/>
    </source>
</evidence>
<comment type="similarity">
    <text evidence="2 7">Belongs to the DadA oxidoreductase family.</text>
</comment>
<comment type="function">
    <text evidence="7">Oxidative deamination of D-amino acids.</text>
</comment>
<evidence type="ECO:0000313" key="9">
    <source>
        <dbReference type="EMBL" id="WLD57565.1"/>
    </source>
</evidence>
<protein>
    <recommendedName>
        <fullName evidence="7">D-amino acid dehydrogenase</fullName>
        <ecNumber evidence="7">1.4.99.-</ecNumber>
    </recommendedName>
</protein>
<dbReference type="EC" id="1.4.99.-" evidence="7"/>
<dbReference type="PANTHER" id="PTHR13847">
    <property type="entry name" value="SARCOSINE DEHYDROGENASE-RELATED"/>
    <property type="match status" value="1"/>
</dbReference>
<sequence>MRIVILGSGIIGVTSAWYLAKAGHEVTVIDRQDAPALETSFANAGQISPGYSAPWAAPGVPLKAVKWLLQDLAPLRVTPQLDPFQWQWMTKMLSNCTGKAYAINKSRMLRVAEYSRDCFIQLRQDTGLNYDNEAKGLIQLFRTHKQLDASAKDTKVLEECNVRYERLSVAEILHHEPGLIAARDKLVGGLRLPGDETGDCFKFTQTLANACKALGVQFRFNTTVDGLVQDGDAVTGVRMGEETLPAERVLVALGSFSRHLLKPLGFNLPIYPVKGSSLTMPVTDGTYAPVSTVMDETYKIALTRLGDRIRVGGTAELSGYNLDLPENRKKNLNHVVQDLFPGGGDLTQAEYWTGLRPMTPDGTPIIGPTRLRNLFLNTGHGTLGWTMSLGSAKLVADLMTGRRPEIDPEGLDVARYQRGQKQETLRWSHEVE</sequence>
<dbReference type="PANTHER" id="PTHR13847:SF280">
    <property type="entry name" value="D-AMINO ACID DEHYDROGENASE"/>
    <property type="match status" value="1"/>
</dbReference>
<evidence type="ECO:0000256" key="3">
    <source>
        <dbReference type="ARBA" id="ARBA00022630"/>
    </source>
</evidence>
<evidence type="ECO:0000259" key="8">
    <source>
        <dbReference type="Pfam" id="PF01266"/>
    </source>
</evidence>
<evidence type="ECO:0000256" key="1">
    <source>
        <dbReference type="ARBA" id="ARBA00001974"/>
    </source>
</evidence>
<dbReference type="FunFam" id="3.50.50.60:FF:000020">
    <property type="entry name" value="D-amino acid dehydrogenase"/>
    <property type="match status" value="1"/>
</dbReference>
<dbReference type="GO" id="GO:0055130">
    <property type="term" value="P:D-alanine catabolic process"/>
    <property type="evidence" value="ECO:0007669"/>
    <property type="project" value="TreeGrafter"/>
</dbReference>
<dbReference type="RefSeq" id="WP_304994850.1">
    <property type="nucleotide sequence ID" value="NZ_CP101717.1"/>
</dbReference>